<dbReference type="InterPro" id="IPR000073">
    <property type="entry name" value="AB_hydrolase_1"/>
</dbReference>
<keyword evidence="1 3" id="KW-0378">Hydrolase</keyword>
<dbReference type="RefSeq" id="WP_282586399.1">
    <property type="nucleotide sequence ID" value="NZ_JAMOIM010000013.1"/>
</dbReference>
<proteinExistence type="predicted"/>
<dbReference type="InterPro" id="IPR029058">
    <property type="entry name" value="AB_hydrolase_fold"/>
</dbReference>
<accession>A0AA42CP38</accession>
<dbReference type="Proteomes" id="UP001165667">
    <property type="component" value="Unassembled WGS sequence"/>
</dbReference>
<dbReference type="AlphaFoldDB" id="A0AA42CP38"/>
<dbReference type="GO" id="GO:0016787">
    <property type="term" value="F:hydrolase activity"/>
    <property type="evidence" value="ECO:0007669"/>
    <property type="project" value="UniProtKB-KW"/>
</dbReference>
<dbReference type="PRINTS" id="PR00412">
    <property type="entry name" value="EPOXHYDRLASE"/>
</dbReference>
<reference evidence="3" key="1">
    <citation type="submission" date="2022-05" db="EMBL/GenBank/DDBJ databases">
        <authorList>
            <person name="Pankratov T."/>
        </authorList>
    </citation>
    <scope>NUCLEOTIDE SEQUENCE</scope>
    <source>
        <strain evidence="3">BP6-180914</strain>
    </source>
</reference>
<dbReference type="PANTHER" id="PTHR43329">
    <property type="entry name" value="EPOXIDE HYDROLASE"/>
    <property type="match status" value="1"/>
</dbReference>
<feature type="domain" description="AB hydrolase-1" evidence="2">
    <location>
        <begin position="38"/>
        <end position="296"/>
    </location>
</feature>
<dbReference type="Pfam" id="PF12697">
    <property type="entry name" value="Abhydrolase_6"/>
    <property type="match status" value="1"/>
</dbReference>
<organism evidence="3 4">
    <name type="scientific">Lichenifustis flavocetrariae</name>
    <dbReference type="NCBI Taxonomy" id="2949735"/>
    <lineage>
        <taxon>Bacteria</taxon>
        <taxon>Pseudomonadati</taxon>
        <taxon>Pseudomonadota</taxon>
        <taxon>Alphaproteobacteria</taxon>
        <taxon>Hyphomicrobiales</taxon>
        <taxon>Lichenihabitantaceae</taxon>
        <taxon>Lichenifustis</taxon>
    </lineage>
</organism>
<gene>
    <name evidence="3" type="ORF">M8523_18555</name>
</gene>
<comment type="caution">
    <text evidence="3">The sequence shown here is derived from an EMBL/GenBank/DDBJ whole genome shotgun (WGS) entry which is preliminary data.</text>
</comment>
<dbReference type="SUPFAM" id="SSF53474">
    <property type="entry name" value="alpha/beta-Hydrolases"/>
    <property type="match status" value="1"/>
</dbReference>
<keyword evidence="4" id="KW-1185">Reference proteome</keyword>
<evidence type="ECO:0000259" key="2">
    <source>
        <dbReference type="Pfam" id="PF12697"/>
    </source>
</evidence>
<dbReference type="Gene3D" id="3.40.50.1820">
    <property type="entry name" value="alpha/beta hydrolase"/>
    <property type="match status" value="1"/>
</dbReference>
<dbReference type="InterPro" id="IPR000639">
    <property type="entry name" value="Epox_hydrolase-like"/>
</dbReference>
<evidence type="ECO:0000313" key="4">
    <source>
        <dbReference type="Proteomes" id="UP001165667"/>
    </source>
</evidence>
<protein>
    <submittedName>
        <fullName evidence="3">Alpha/beta hydrolase</fullName>
    </submittedName>
</protein>
<name>A0AA42CP38_9HYPH</name>
<evidence type="ECO:0000313" key="3">
    <source>
        <dbReference type="EMBL" id="MCW6510025.1"/>
    </source>
</evidence>
<sequence length="315" mass="33963">MTAMFAGLPIPGLRSEMETVGGVRLHHWIGGDPGGQPVILWHGFLSTGYAWREVATALAEAGMWVLVPDMRGFGDSDKPDGVEGYDARALSQECRALVASIGFRAGKPVIHAAHDMGALPALIWSADHPREVAGLLYIEAPVMLGEVLRKVFTYTPDAMANGSMWWWILPLASGVPEALIVGNERAFLQWFFQGPATVRQDVFTPAVVDEYLRTFAGRTGVLGALGVYRAAFTSIAQTEPLTKRKIKAPLVALGGEKGLGDKVGQMAALVAENVEAHTLSDCGHFMPEERPREVVRRILAVAAKAVIPESQGEAR</sequence>
<dbReference type="EMBL" id="JAMOIM010000013">
    <property type="protein sequence ID" value="MCW6510025.1"/>
    <property type="molecule type" value="Genomic_DNA"/>
</dbReference>
<evidence type="ECO:0000256" key="1">
    <source>
        <dbReference type="ARBA" id="ARBA00022801"/>
    </source>
</evidence>